<dbReference type="EMBL" id="JABWDU010000001">
    <property type="protein sequence ID" value="NVD37316.1"/>
    <property type="molecule type" value="Genomic_DNA"/>
</dbReference>
<dbReference type="GO" id="GO:0005886">
    <property type="term" value="C:plasma membrane"/>
    <property type="evidence" value="ECO:0007669"/>
    <property type="project" value="UniProtKB-SubCell"/>
</dbReference>
<evidence type="ECO:0000256" key="4">
    <source>
        <dbReference type="ARBA" id="ARBA00022475"/>
    </source>
</evidence>
<keyword evidence="10" id="KW-1185">Reference proteome</keyword>
<name>A0A7Y6Q1R7_9HYPH</name>
<organism evidence="9 10">
    <name type="scientific">Ensifer oleiphilus</name>
    <dbReference type="NCBI Taxonomy" id="2742698"/>
    <lineage>
        <taxon>Bacteria</taxon>
        <taxon>Pseudomonadati</taxon>
        <taxon>Pseudomonadota</taxon>
        <taxon>Alphaproteobacteria</taxon>
        <taxon>Hyphomicrobiales</taxon>
        <taxon>Rhizobiaceae</taxon>
        <taxon>Sinorhizobium/Ensifer group</taxon>
        <taxon>Ensifer</taxon>
    </lineage>
</organism>
<evidence type="ECO:0000313" key="9">
    <source>
        <dbReference type="EMBL" id="NVD37316.1"/>
    </source>
</evidence>
<feature type="transmembrane region" description="Helical" evidence="8">
    <location>
        <begin position="228"/>
        <end position="250"/>
    </location>
</feature>
<feature type="transmembrane region" description="Helical" evidence="8">
    <location>
        <begin position="284"/>
        <end position="305"/>
    </location>
</feature>
<accession>A0A7Y6Q1R7</accession>
<comment type="similarity">
    <text evidence="2">Belongs to the autoinducer-2 exporter (AI-2E) (TC 2.A.86) family.</text>
</comment>
<evidence type="ECO:0000313" key="10">
    <source>
        <dbReference type="Proteomes" id="UP000520198"/>
    </source>
</evidence>
<dbReference type="Proteomes" id="UP000520198">
    <property type="component" value="Unassembled WGS sequence"/>
</dbReference>
<keyword evidence="4" id="KW-1003">Cell membrane</keyword>
<gene>
    <name evidence="9" type="ORF">HT585_00490</name>
</gene>
<dbReference type="PANTHER" id="PTHR21716">
    <property type="entry name" value="TRANSMEMBRANE PROTEIN"/>
    <property type="match status" value="1"/>
</dbReference>
<dbReference type="PANTHER" id="PTHR21716:SF67">
    <property type="entry name" value="TRANSPORT PROTEIN YDIK-RELATED"/>
    <property type="match status" value="1"/>
</dbReference>
<keyword evidence="3" id="KW-0813">Transport</keyword>
<dbReference type="Pfam" id="PF01594">
    <property type="entry name" value="AI-2E_transport"/>
    <property type="match status" value="1"/>
</dbReference>
<feature type="transmembrane region" description="Helical" evidence="8">
    <location>
        <begin position="174"/>
        <end position="195"/>
    </location>
</feature>
<evidence type="ECO:0000256" key="3">
    <source>
        <dbReference type="ARBA" id="ARBA00022448"/>
    </source>
</evidence>
<protein>
    <submittedName>
        <fullName evidence="9">AI-2E family transporter</fullName>
    </submittedName>
</protein>
<feature type="transmembrane region" description="Helical" evidence="8">
    <location>
        <begin position="325"/>
        <end position="358"/>
    </location>
</feature>
<feature type="transmembrane region" description="Helical" evidence="8">
    <location>
        <begin position="256"/>
        <end position="277"/>
    </location>
</feature>
<keyword evidence="6 8" id="KW-1133">Transmembrane helix</keyword>
<comment type="caution">
    <text evidence="9">The sequence shown here is derived from an EMBL/GenBank/DDBJ whole genome shotgun (WGS) entry which is preliminary data.</text>
</comment>
<feature type="transmembrane region" description="Helical" evidence="8">
    <location>
        <begin position="81"/>
        <end position="104"/>
    </location>
</feature>
<evidence type="ECO:0000256" key="7">
    <source>
        <dbReference type="ARBA" id="ARBA00023136"/>
    </source>
</evidence>
<evidence type="ECO:0000256" key="2">
    <source>
        <dbReference type="ARBA" id="ARBA00009773"/>
    </source>
</evidence>
<dbReference type="AlphaFoldDB" id="A0A7Y6Q1R7"/>
<feature type="transmembrane region" description="Helical" evidence="8">
    <location>
        <begin position="27"/>
        <end position="60"/>
    </location>
</feature>
<keyword evidence="7 8" id="KW-0472">Membrane</keyword>
<evidence type="ECO:0000256" key="1">
    <source>
        <dbReference type="ARBA" id="ARBA00004651"/>
    </source>
</evidence>
<evidence type="ECO:0000256" key="8">
    <source>
        <dbReference type="SAM" id="Phobius"/>
    </source>
</evidence>
<dbReference type="RefSeq" id="WP_176351142.1">
    <property type="nucleotide sequence ID" value="NZ_JABWDU010000001.1"/>
</dbReference>
<evidence type="ECO:0000256" key="5">
    <source>
        <dbReference type="ARBA" id="ARBA00022692"/>
    </source>
</evidence>
<sequence length="365" mass="38811">MNDRPTEDADTRASGSDGMSMEARVTIFARLAVVGLFAYLSLTLIAPFAIIILWAAVLAVALNPAYQRISRWLGNRRKLAAFVLTIACLVLIVGPLAGIAVSFVELSQAVLTRLSSGASFVPVPPEAVKSWPIVGERAYETWLLAANNIEALLIRFEPHLLQAGTSFLAKLARFGADLVGFVFSVLVAGFLFGFAERLSENLQTFADRIGGERGIGFVRLAAATIRNVARGVLGIALLQAILCALVLGLFGVPAPGAIAFAVLVACIVQIGPLLVILPVVIWAFWHFTLGTAIALTLALLPLVIIDNVMKPILVAKGLSTPTLVILLGVVGGTISYGLIGLFLGPIVLSVFYDLLIVWMRADRAT</sequence>
<reference evidence="9 10" key="1">
    <citation type="submission" date="2020-06" db="EMBL/GenBank/DDBJ databases">
        <authorList>
            <person name="Grouzdev D.S."/>
        </authorList>
    </citation>
    <scope>NUCLEOTIDE SEQUENCE [LARGE SCALE GENOMIC DNA]</scope>
    <source>
        <strain evidence="9 10">HO-A22</strain>
    </source>
</reference>
<proteinExistence type="inferred from homology"/>
<keyword evidence="5 8" id="KW-0812">Transmembrane</keyword>
<comment type="subcellular location">
    <subcellularLocation>
        <location evidence="1">Cell membrane</location>
        <topology evidence="1">Multi-pass membrane protein</topology>
    </subcellularLocation>
</comment>
<evidence type="ECO:0000256" key="6">
    <source>
        <dbReference type="ARBA" id="ARBA00022989"/>
    </source>
</evidence>
<dbReference type="InterPro" id="IPR002549">
    <property type="entry name" value="AI-2E-like"/>
</dbReference>